<dbReference type="Pfam" id="PF12969">
    <property type="entry name" value="DUF3857"/>
    <property type="match status" value="1"/>
</dbReference>
<dbReference type="Gene3D" id="2.60.40.3140">
    <property type="match status" value="1"/>
</dbReference>
<sequence>MRRIFRSVLLAPGLPPASVLLLCLCLSLSAGAARAATAALPFRVGPPASWVKPLPIPPDSGPTPAGEEETSVSRLLMEEQVRVSGHSREHYLHSARKVLSPQGIDPVTDIQIRFDPTYQKLTVHGIWRIREGHREDLFQPAEARVIQQETELQNRLYNGTLSVVPFLRDVRVGDTVEVAYTIEGANPVFGGRFSDVVPVGQPFPVGHFAYRLLWPEGRSLYVRDFAAPGLSRSEAILGAEREIILERHHVPAVRSEDNVPGWQPVYPWVQLSEYKDWNDVARWASALFQVPTRSKAVEQEVRRLATEPTPEARFLAALRFVQDEVRYLGIEMGPNSHQPHPPEEVLQRRFGDCKDKSLLLVALLKGLGIDAQPALVNTDLTQLLDGWRPTANAFDHAIVHATVAGRELWVDPTSTLERGGLDSYAPPPYGRALIVAPGTTALSVIPAPTLTEPSVFVDETYVAANRDGPATFDVVTTRTGRSANSMRRMLAGTSLSEVSRYYLNYYAKKDAKISVAKPMTVDDDTAKNVLVVHEHYRIEDFWSSDARRNFSAHTFHEYLSEPSYSRRAFPLEVEHPVFARHRITLKSGEPLHDGADHDVVDGPAFHFEADTRADGKTLVLDYRYRSTADAVPPERIAEYVKAVRATVDQRGYYIRLGSRTSRRGAPPPPSGEAVALLLGVIATCLVLWFVIAQGGPAELWRKGRAWGRRRAFARKFDADHQGDSAWSAIPITGPQELLSTLNRLRCACGATSEAPQDSLRHEAVVLGERHLTLVQWQCPTCARARRAYFEDKGSRAA</sequence>
<evidence type="ECO:0000259" key="4">
    <source>
        <dbReference type="Pfam" id="PF12969"/>
    </source>
</evidence>
<organism evidence="5 6">
    <name type="scientific">Corallococcus carmarthensis</name>
    <dbReference type="NCBI Taxonomy" id="2316728"/>
    <lineage>
        <taxon>Bacteria</taxon>
        <taxon>Pseudomonadati</taxon>
        <taxon>Myxococcota</taxon>
        <taxon>Myxococcia</taxon>
        <taxon>Myxococcales</taxon>
        <taxon>Cystobacterineae</taxon>
        <taxon>Myxococcaceae</taxon>
        <taxon>Corallococcus</taxon>
    </lineage>
</organism>
<evidence type="ECO:0000313" key="5">
    <source>
        <dbReference type="EMBL" id="RKH05608.1"/>
    </source>
</evidence>
<protein>
    <submittedName>
        <fullName evidence="5">DUF3857 domain-containing protein</fullName>
    </submittedName>
</protein>
<dbReference type="InterPro" id="IPR002931">
    <property type="entry name" value="Transglutaminase-like"/>
</dbReference>
<comment type="caution">
    <text evidence="5">The sequence shown here is derived from an EMBL/GenBank/DDBJ whole genome shotgun (WGS) entry which is preliminary data.</text>
</comment>
<dbReference type="RefSeq" id="WP_120601848.1">
    <property type="nucleotide sequence ID" value="NZ_RAWE01000017.1"/>
</dbReference>
<keyword evidence="1" id="KW-0812">Transmembrane</keyword>
<accession>A0A3A8KBN4</accession>
<evidence type="ECO:0000256" key="1">
    <source>
        <dbReference type="SAM" id="Phobius"/>
    </source>
</evidence>
<name>A0A3A8KBN4_9BACT</name>
<dbReference type="SUPFAM" id="SSF54001">
    <property type="entry name" value="Cysteine proteinases"/>
    <property type="match status" value="1"/>
</dbReference>
<dbReference type="Proteomes" id="UP000268313">
    <property type="component" value="Unassembled WGS sequence"/>
</dbReference>
<dbReference type="Pfam" id="PF01841">
    <property type="entry name" value="Transglut_core"/>
    <property type="match status" value="1"/>
</dbReference>
<keyword evidence="1" id="KW-1133">Transmembrane helix</keyword>
<dbReference type="InterPro" id="IPR024618">
    <property type="entry name" value="DUF3857"/>
</dbReference>
<reference evidence="6" key="1">
    <citation type="submission" date="2018-09" db="EMBL/GenBank/DDBJ databases">
        <authorList>
            <person name="Livingstone P.G."/>
            <person name="Whitworth D.E."/>
        </authorList>
    </citation>
    <scope>NUCLEOTIDE SEQUENCE [LARGE SCALE GENOMIC DNA]</scope>
    <source>
        <strain evidence="6">CA043D</strain>
    </source>
</reference>
<feature type="transmembrane region" description="Helical" evidence="1">
    <location>
        <begin position="673"/>
        <end position="692"/>
    </location>
</feature>
<evidence type="ECO:0000259" key="3">
    <source>
        <dbReference type="Pfam" id="PF01841"/>
    </source>
</evidence>
<keyword evidence="2" id="KW-0732">Signal</keyword>
<evidence type="ECO:0000256" key="2">
    <source>
        <dbReference type="SAM" id="SignalP"/>
    </source>
</evidence>
<feature type="domain" description="Transglutaminase-like" evidence="3">
    <location>
        <begin position="301"/>
        <end position="403"/>
    </location>
</feature>
<feature type="domain" description="DUF3857" evidence="4">
    <location>
        <begin position="87"/>
        <end position="253"/>
    </location>
</feature>
<keyword evidence="1" id="KW-0472">Membrane</keyword>
<dbReference type="InterPro" id="IPR038765">
    <property type="entry name" value="Papain-like_cys_pep_sf"/>
</dbReference>
<keyword evidence="6" id="KW-1185">Reference proteome</keyword>
<feature type="chain" id="PRO_5017445771" evidence="2">
    <location>
        <begin position="33"/>
        <end position="797"/>
    </location>
</feature>
<dbReference type="Gene3D" id="3.10.620.30">
    <property type="match status" value="1"/>
</dbReference>
<dbReference type="AlphaFoldDB" id="A0A3A8KBN4"/>
<dbReference type="EMBL" id="RAWE01000017">
    <property type="protein sequence ID" value="RKH05608.1"/>
    <property type="molecule type" value="Genomic_DNA"/>
</dbReference>
<proteinExistence type="predicted"/>
<feature type="signal peptide" evidence="2">
    <location>
        <begin position="1"/>
        <end position="32"/>
    </location>
</feature>
<dbReference type="OrthoDB" id="8595007at2"/>
<evidence type="ECO:0000313" key="6">
    <source>
        <dbReference type="Proteomes" id="UP000268313"/>
    </source>
</evidence>
<gene>
    <name evidence="5" type="ORF">D7X32_07705</name>
</gene>